<dbReference type="Gene3D" id="1.10.260.40">
    <property type="entry name" value="lambda repressor-like DNA-binding domains"/>
    <property type="match status" value="1"/>
</dbReference>
<dbReference type="InterPro" id="IPR000843">
    <property type="entry name" value="HTH_LacI"/>
</dbReference>
<evidence type="ECO:0000256" key="1">
    <source>
        <dbReference type="ARBA" id="ARBA00023015"/>
    </source>
</evidence>
<comment type="caution">
    <text evidence="5">The sequence shown here is derived from an EMBL/GenBank/DDBJ whole genome shotgun (WGS) entry which is preliminary data.</text>
</comment>
<dbReference type="GO" id="GO:0003700">
    <property type="term" value="F:DNA-binding transcription factor activity"/>
    <property type="evidence" value="ECO:0007669"/>
    <property type="project" value="TreeGrafter"/>
</dbReference>
<dbReference type="SUPFAM" id="SSF53822">
    <property type="entry name" value="Periplasmic binding protein-like I"/>
    <property type="match status" value="1"/>
</dbReference>
<gene>
    <name evidence="5" type="ORF">CLV37_102531</name>
</gene>
<sequence>MPGSVTLHDVAARAGVHYSTASRVLAGAGRVSADTRARILAAAQELDFVPNAQGRFLKQGVSRTVGILTQLAAGTLSLPVLAAATATLGAADIAVLHYDAEGHPEALPEITRRLRSRRIEGLLIVGDGPEQPLQPLTAGLQVPAVHAYAVSADPTDTWFSTDGAGAGRLVADHLVDLGRTRPAHVSASGSVAAADRARGFADRLAERGTALARPPLLGDWSRAWGAAAARELLDHDGALVDAVFCGNDEIAAGVEQTLTAAGLRVPQDVALVGYDNFELRFGGREGTDLPHLTTVDPHLDLIGARAAAALLDAVSGERPLTPGAHLVPGTLVVGRTTVLG</sequence>
<keyword evidence="3" id="KW-0804">Transcription</keyword>
<feature type="domain" description="HTH lacI-type" evidence="4">
    <location>
        <begin position="5"/>
        <end position="59"/>
    </location>
</feature>
<evidence type="ECO:0000259" key="4">
    <source>
        <dbReference type="PROSITE" id="PS50932"/>
    </source>
</evidence>
<reference evidence="5 6" key="1">
    <citation type="submission" date="2018-03" db="EMBL/GenBank/DDBJ databases">
        <title>Genomic Encyclopedia of Archaeal and Bacterial Type Strains, Phase II (KMG-II): from individual species to whole genera.</title>
        <authorList>
            <person name="Goeker M."/>
        </authorList>
    </citation>
    <scope>NUCLEOTIDE SEQUENCE [LARGE SCALE GENOMIC DNA]</scope>
    <source>
        <strain evidence="5 6">DSM 19711</strain>
    </source>
</reference>
<name>A0A2T0R8U3_9ACTN</name>
<keyword evidence="6" id="KW-1185">Reference proteome</keyword>
<protein>
    <submittedName>
        <fullName evidence="5">LacI family transcriptional regulator</fullName>
    </submittedName>
</protein>
<accession>A0A2T0R8U3</accession>
<dbReference type="Pfam" id="PF00356">
    <property type="entry name" value="LacI"/>
    <property type="match status" value="1"/>
</dbReference>
<evidence type="ECO:0000313" key="6">
    <source>
        <dbReference type="Proteomes" id="UP000238083"/>
    </source>
</evidence>
<dbReference type="PROSITE" id="PS50932">
    <property type="entry name" value="HTH_LACI_2"/>
    <property type="match status" value="1"/>
</dbReference>
<dbReference type="Gene3D" id="3.40.50.2300">
    <property type="match status" value="2"/>
</dbReference>
<keyword evidence="2" id="KW-0238">DNA-binding</keyword>
<keyword evidence="1" id="KW-0805">Transcription regulation</keyword>
<dbReference type="Pfam" id="PF13377">
    <property type="entry name" value="Peripla_BP_3"/>
    <property type="match status" value="1"/>
</dbReference>
<dbReference type="PANTHER" id="PTHR30146">
    <property type="entry name" value="LACI-RELATED TRANSCRIPTIONAL REPRESSOR"/>
    <property type="match status" value="1"/>
</dbReference>
<dbReference type="CDD" id="cd01392">
    <property type="entry name" value="HTH_LacI"/>
    <property type="match status" value="1"/>
</dbReference>
<dbReference type="SMART" id="SM00354">
    <property type="entry name" value="HTH_LACI"/>
    <property type="match status" value="1"/>
</dbReference>
<dbReference type="InterPro" id="IPR010982">
    <property type="entry name" value="Lambda_DNA-bd_dom_sf"/>
</dbReference>
<dbReference type="InterPro" id="IPR028082">
    <property type="entry name" value="Peripla_BP_I"/>
</dbReference>
<organism evidence="5 6">
    <name type="scientific">Kineococcus rhizosphaerae</name>
    <dbReference type="NCBI Taxonomy" id="559628"/>
    <lineage>
        <taxon>Bacteria</taxon>
        <taxon>Bacillati</taxon>
        <taxon>Actinomycetota</taxon>
        <taxon>Actinomycetes</taxon>
        <taxon>Kineosporiales</taxon>
        <taxon>Kineosporiaceae</taxon>
        <taxon>Kineococcus</taxon>
    </lineage>
</organism>
<dbReference type="RefSeq" id="WP_106208430.1">
    <property type="nucleotide sequence ID" value="NZ_PVZF01000002.1"/>
</dbReference>
<dbReference type="Proteomes" id="UP000238083">
    <property type="component" value="Unassembled WGS sequence"/>
</dbReference>
<dbReference type="OrthoDB" id="3467214at2"/>
<proteinExistence type="predicted"/>
<dbReference type="PANTHER" id="PTHR30146:SF109">
    <property type="entry name" value="HTH-TYPE TRANSCRIPTIONAL REGULATOR GALS"/>
    <property type="match status" value="1"/>
</dbReference>
<dbReference type="EMBL" id="PVZF01000002">
    <property type="protein sequence ID" value="PRY17568.1"/>
    <property type="molecule type" value="Genomic_DNA"/>
</dbReference>
<dbReference type="SUPFAM" id="SSF47413">
    <property type="entry name" value="lambda repressor-like DNA-binding domains"/>
    <property type="match status" value="1"/>
</dbReference>
<evidence type="ECO:0000256" key="3">
    <source>
        <dbReference type="ARBA" id="ARBA00023163"/>
    </source>
</evidence>
<evidence type="ECO:0000313" key="5">
    <source>
        <dbReference type="EMBL" id="PRY17568.1"/>
    </source>
</evidence>
<dbReference type="GO" id="GO:0000976">
    <property type="term" value="F:transcription cis-regulatory region binding"/>
    <property type="evidence" value="ECO:0007669"/>
    <property type="project" value="TreeGrafter"/>
</dbReference>
<dbReference type="InterPro" id="IPR046335">
    <property type="entry name" value="LacI/GalR-like_sensor"/>
</dbReference>
<evidence type="ECO:0000256" key="2">
    <source>
        <dbReference type="ARBA" id="ARBA00023125"/>
    </source>
</evidence>
<dbReference type="AlphaFoldDB" id="A0A2T0R8U3"/>